<dbReference type="CDD" id="cd07989">
    <property type="entry name" value="LPLAT_AGPAT-like"/>
    <property type="match status" value="1"/>
</dbReference>
<dbReference type="GO" id="GO:0003841">
    <property type="term" value="F:1-acylglycerol-3-phosphate O-acyltransferase activity"/>
    <property type="evidence" value="ECO:0007669"/>
    <property type="project" value="TreeGrafter"/>
</dbReference>
<evidence type="ECO:0000256" key="1">
    <source>
        <dbReference type="ARBA" id="ARBA00005189"/>
    </source>
</evidence>
<dbReference type="PANTHER" id="PTHR10434:SF40">
    <property type="entry name" value="1-ACYL-SN-GLYCEROL-3-PHOSPHATE ACYLTRANSFERASE"/>
    <property type="match status" value="1"/>
</dbReference>
<dbReference type="EMBL" id="CU459003">
    <property type="protein sequence ID" value="CAM75790.1"/>
    <property type="molecule type" value="Genomic_DNA"/>
</dbReference>
<dbReference type="SUPFAM" id="SSF69593">
    <property type="entry name" value="Glycerol-3-phosphate (1)-acyltransferase"/>
    <property type="match status" value="1"/>
</dbReference>
<evidence type="ECO:0000313" key="6">
    <source>
        <dbReference type="EMBL" id="CAM75790.1"/>
    </source>
</evidence>
<evidence type="ECO:0000259" key="5">
    <source>
        <dbReference type="SMART" id="SM00563"/>
    </source>
</evidence>
<sequence>MVALARHSGLACHRVFEVFGSHHPPLVPAEKGRTVTAFRSAVFFVLFQLWTLTLGTLYLPLLAGPNRLVGLAATFWVRGTFLLLRLTCGLSWQVRGTVPPGPVLVASKHQSTLETFAFRLILGEPAVILKQELLKIPFFGWYLAKTGVIAIDRAAGTKALKEMVKGAASAVEQGRPVLIFPEGHRQPVGAPPDYHTGIAMIYSGLNIPCVPVALNTGLFWGRGSFGKRPGVATIHFLDPIAPGMDRKAFMVELQRQIETASDALAAEARQTWPSLG</sequence>
<dbReference type="AlphaFoldDB" id="A4TYT3"/>
<name>A4TYT3_9PROT</name>
<protein>
    <submittedName>
        <fullName evidence="6">Phospholipid/glycerol acyltransferase</fullName>
    </submittedName>
</protein>
<organism evidence="6">
    <name type="scientific">Magnetospirillum gryphiswaldense</name>
    <dbReference type="NCBI Taxonomy" id="55518"/>
    <lineage>
        <taxon>Bacteria</taxon>
        <taxon>Pseudomonadati</taxon>
        <taxon>Pseudomonadota</taxon>
        <taxon>Alphaproteobacteria</taxon>
        <taxon>Rhodospirillales</taxon>
        <taxon>Rhodospirillaceae</taxon>
        <taxon>Magnetospirillum</taxon>
    </lineage>
</organism>
<evidence type="ECO:0000256" key="3">
    <source>
        <dbReference type="ARBA" id="ARBA00023315"/>
    </source>
</evidence>
<dbReference type="PANTHER" id="PTHR10434">
    <property type="entry name" value="1-ACYL-SN-GLYCEROL-3-PHOSPHATE ACYLTRANSFERASE"/>
    <property type="match status" value="1"/>
</dbReference>
<keyword evidence="4" id="KW-0472">Membrane</keyword>
<evidence type="ECO:0000256" key="4">
    <source>
        <dbReference type="SAM" id="Phobius"/>
    </source>
</evidence>
<dbReference type="Pfam" id="PF01553">
    <property type="entry name" value="Acyltransferase"/>
    <property type="match status" value="1"/>
</dbReference>
<reference evidence="6" key="1">
    <citation type="journal article" date="2007" name="J. Bacteriol.">
        <title>Comparative genome analysis of four magnetotactic bacteria reveals a complex set of group-specific genes implicated in magnetosome biomineralization and function.</title>
        <authorList>
            <person name="Richter M."/>
            <person name="Kube M."/>
            <person name="Bazylinski D.A."/>
            <person name="Lombardot T."/>
            <person name="Gloeckner F.O."/>
            <person name="Reinhardt R."/>
            <person name="Schueler D."/>
        </authorList>
    </citation>
    <scope>NUCLEOTIDE SEQUENCE</scope>
    <source>
        <strain evidence="6">MSR-1</strain>
    </source>
</reference>
<keyword evidence="3 6" id="KW-0012">Acyltransferase</keyword>
<keyword evidence="4" id="KW-0812">Transmembrane</keyword>
<feature type="transmembrane region" description="Helical" evidence="4">
    <location>
        <begin position="41"/>
        <end position="62"/>
    </location>
</feature>
<proteinExistence type="predicted"/>
<accession>A4TYT3</accession>
<dbReference type="SMART" id="SM00563">
    <property type="entry name" value="PlsC"/>
    <property type="match status" value="1"/>
</dbReference>
<evidence type="ECO:0000256" key="2">
    <source>
        <dbReference type="ARBA" id="ARBA00022679"/>
    </source>
</evidence>
<feature type="domain" description="Phospholipid/glycerol acyltransferase" evidence="5">
    <location>
        <begin position="103"/>
        <end position="217"/>
    </location>
</feature>
<comment type="pathway">
    <text evidence="1">Lipid metabolism.</text>
</comment>
<dbReference type="InterPro" id="IPR002123">
    <property type="entry name" value="Plipid/glycerol_acylTrfase"/>
</dbReference>
<keyword evidence="4" id="KW-1133">Transmembrane helix</keyword>
<keyword evidence="2 6" id="KW-0808">Transferase</keyword>
<dbReference type="GO" id="GO:0006654">
    <property type="term" value="P:phosphatidic acid biosynthetic process"/>
    <property type="evidence" value="ECO:0007669"/>
    <property type="project" value="TreeGrafter"/>
</dbReference>
<gene>
    <name evidence="6" type="ORF">MGR_3354</name>
</gene>